<evidence type="ECO:0000313" key="2">
    <source>
        <dbReference type="EMBL" id="RKF16978.1"/>
    </source>
</evidence>
<keyword evidence="2" id="KW-0131">Cell cycle</keyword>
<keyword evidence="2" id="KW-0132">Cell division</keyword>
<keyword evidence="3" id="KW-1185">Reference proteome</keyword>
<reference evidence="2 3" key="1">
    <citation type="submission" date="2018-09" db="EMBL/GenBank/DDBJ databases">
        <title>Roseovarius spongiae sp. nov., isolated from a marine sponge.</title>
        <authorList>
            <person name="Zhuang L."/>
            <person name="Luo L."/>
        </authorList>
    </citation>
    <scope>NUCLEOTIDE SEQUENCE [LARGE SCALE GENOMIC DNA]</scope>
    <source>
        <strain evidence="2 3">HN-E21</strain>
    </source>
</reference>
<dbReference type="InterPro" id="IPR036192">
    <property type="entry name" value="Cell_div_ZapA-like_sf"/>
</dbReference>
<dbReference type="SUPFAM" id="SSF102829">
    <property type="entry name" value="Cell division protein ZapA-like"/>
    <property type="match status" value="1"/>
</dbReference>
<feature type="coiled-coil region" evidence="1">
    <location>
        <begin position="63"/>
        <end position="131"/>
    </location>
</feature>
<evidence type="ECO:0000256" key="1">
    <source>
        <dbReference type="SAM" id="Coils"/>
    </source>
</evidence>
<dbReference type="Pfam" id="PF05164">
    <property type="entry name" value="ZapA"/>
    <property type="match status" value="1"/>
</dbReference>
<sequence>MPEVDIEIGGRTFQVACQEGEEHYLQSAAKMLDDEASALISQIGRIPESRMLLMAGLMLADKTAGMQDKLREAEDRMAEKEAELGQLRNAPAPEPERIEVPVVPPSVSDTLAEIAARAEALAETVEEKRAESGGATPNEG</sequence>
<dbReference type="Gene3D" id="3.30.160.880">
    <property type="entry name" value="Cell division protein ZapA protomer, N-terminal domain"/>
    <property type="match status" value="1"/>
</dbReference>
<comment type="caution">
    <text evidence="2">The sequence shown here is derived from an EMBL/GenBank/DDBJ whole genome shotgun (WGS) entry which is preliminary data.</text>
</comment>
<organism evidence="2 3">
    <name type="scientific">Roseovarius spongiae</name>
    <dbReference type="NCBI Taxonomy" id="2320272"/>
    <lineage>
        <taxon>Bacteria</taxon>
        <taxon>Pseudomonadati</taxon>
        <taxon>Pseudomonadota</taxon>
        <taxon>Alphaproteobacteria</taxon>
        <taxon>Rhodobacterales</taxon>
        <taxon>Roseobacteraceae</taxon>
        <taxon>Roseovarius</taxon>
    </lineage>
</organism>
<dbReference type="InterPro" id="IPR042233">
    <property type="entry name" value="Cell_div_ZapA_N"/>
</dbReference>
<proteinExistence type="predicted"/>
<dbReference type="EMBL" id="RAPE01000001">
    <property type="protein sequence ID" value="RKF16978.1"/>
    <property type="molecule type" value="Genomic_DNA"/>
</dbReference>
<protein>
    <submittedName>
        <fullName evidence="2">Cell division protein ZapA</fullName>
    </submittedName>
</protein>
<keyword evidence="1" id="KW-0175">Coiled coil</keyword>
<gene>
    <name evidence="2" type="ORF">D6850_05475</name>
</gene>
<dbReference type="Proteomes" id="UP000281128">
    <property type="component" value="Unassembled WGS sequence"/>
</dbReference>
<dbReference type="GO" id="GO:0051301">
    <property type="term" value="P:cell division"/>
    <property type="evidence" value="ECO:0007669"/>
    <property type="project" value="UniProtKB-KW"/>
</dbReference>
<accession>A0A3A8AX29</accession>
<dbReference type="OrthoDB" id="9797575at2"/>
<dbReference type="RefSeq" id="WP_121164524.1">
    <property type="nucleotide sequence ID" value="NZ_RAPE01000001.1"/>
</dbReference>
<dbReference type="InterPro" id="IPR007838">
    <property type="entry name" value="Cell_div_ZapA-like"/>
</dbReference>
<dbReference type="AlphaFoldDB" id="A0A3A8AX29"/>
<name>A0A3A8AX29_9RHOB</name>
<evidence type="ECO:0000313" key="3">
    <source>
        <dbReference type="Proteomes" id="UP000281128"/>
    </source>
</evidence>